<accession>A0AAV5DZP1</accession>
<reference evidence="1" key="1">
    <citation type="journal article" date="2018" name="DNA Res.">
        <title>Multiple hybrid de novo genome assembly of finger millet, an orphan allotetraploid crop.</title>
        <authorList>
            <person name="Hatakeyama M."/>
            <person name="Aluri S."/>
            <person name="Balachadran M.T."/>
            <person name="Sivarajan S.R."/>
            <person name="Patrignani A."/>
            <person name="Gruter S."/>
            <person name="Poveda L."/>
            <person name="Shimizu-Inatsugi R."/>
            <person name="Baeten J."/>
            <person name="Francoijs K.J."/>
            <person name="Nataraja K.N."/>
            <person name="Reddy Y.A.N."/>
            <person name="Phadnis S."/>
            <person name="Ravikumar R.L."/>
            <person name="Schlapbach R."/>
            <person name="Sreeman S.M."/>
            <person name="Shimizu K.K."/>
        </authorList>
    </citation>
    <scope>NUCLEOTIDE SEQUENCE</scope>
</reference>
<evidence type="ECO:0000313" key="2">
    <source>
        <dbReference type="Proteomes" id="UP001054889"/>
    </source>
</evidence>
<gene>
    <name evidence="1" type="primary">gb02591</name>
    <name evidence="1" type="ORF">PR202_gb02591</name>
</gene>
<proteinExistence type="predicted"/>
<organism evidence="1 2">
    <name type="scientific">Eleusine coracana subsp. coracana</name>
    <dbReference type="NCBI Taxonomy" id="191504"/>
    <lineage>
        <taxon>Eukaryota</taxon>
        <taxon>Viridiplantae</taxon>
        <taxon>Streptophyta</taxon>
        <taxon>Embryophyta</taxon>
        <taxon>Tracheophyta</taxon>
        <taxon>Spermatophyta</taxon>
        <taxon>Magnoliopsida</taxon>
        <taxon>Liliopsida</taxon>
        <taxon>Poales</taxon>
        <taxon>Poaceae</taxon>
        <taxon>PACMAD clade</taxon>
        <taxon>Chloridoideae</taxon>
        <taxon>Cynodonteae</taxon>
        <taxon>Eleusininae</taxon>
        <taxon>Eleusine</taxon>
    </lineage>
</organism>
<sequence length="149" mass="17135">MFAIAITIEVGNGNSTLFWADHWIHGCSIENLAPVVFASIAPRIRKTRTVAEALHNDVWLQDIRNGGGLSWYGIAKKFQLWDCLLEINLTKQDDHHIWRFDDSGVYFSKSTYWAYLNGSTTFEPWRPTVEVMGTSQIQIVLWLAICNRF</sequence>
<name>A0AAV5DZP1_ELECO</name>
<dbReference type="Proteomes" id="UP001054889">
    <property type="component" value="Unassembled WGS sequence"/>
</dbReference>
<protein>
    <submittedName>
        <fullName evidence="1">Uncharacterized protein</fullName>
    </submittedName>
</protein>
<comment type="caution">
    <text evidence="1">The sequence shown here is derived from an EMBL/GenBank/DDBJ whole genome shotgun (WGS) entry which is preliminary data.</text>
</comment>
<reference evidence="1" key="2">
    <citation type="submission" date="2021-12" db="EMBL/GenBank/DDBJ databases">
        <title>Resequencing data analysis of finger millet.</title>
        <authorList>
            <person name="Hatakeyama M."/>
            <person name="Aluri S."/>
            <person name="Balachadran M.T."/>
            <person name="Sivarajan S.R."/>
            <person name="Poveda L."/>
            <person name="Shimizu-Inatsugi R."/>
            <person name="Schlapbach R."/>
            <person name="Sreeman S.M."/>
            <person name="Shimizu K.K."/>
        </authorList>
    </citation>
    <scope>NUCLEOTIDE SEQUENCE</scope>
</reference>
<dbReference type="AlphaFoldDB" id="A0AAV5DZP1"/>
<evidence type="ECO:0000313" key="1">
    <source>
        <dbReference type="EMBL" id="GJN15657.1"/>
    </source>
</evidence>
<keyword evidence="2" id="KW-1185">Reference proteome</keyword>
<dbReference type="EMBL" id="BQKI01000072">
    <property type="protein sequence ID" value="GJN15657.1"/>
    <property type="molecule type" value="Genomic_DNA"/>
</dbReference>